<evidence type="ECO:0000256" key="4">
    <source>
        <dbReference type="ARBA" id="ARBA00023163"/>
    </source>
</evidence>
<evidence type="ECO:0000313" key="7">
    <source>
        <dbReference type="EMBL" id="OAO82927.1"/>
    </source>
</evidence>
<evidence type="ECO:0000256" key="2">
    <source>
        <dbReference type="ARBA" id="ARBA00023015"/>
    </source>
</evidence>
<dbReference type="GO" id="GO:0016987">
    <property type="term" value="F:sigma factor activity"/>
    <property type="evidence" value="ECO:0007669"/>
    <property type="project" value="UniProtKB-KW"/>
</dbReference>
<dbReference type="NCBIfam" id="TIGR02937">
    <property type="entry name" value="sigma70-ECF"/>
    <property type="match status" value="1"/>
</dbReference>
<organism evidence="7 8">
    <name type="scientific">Anoxybacillus flavithermus</name>
    <dbReference type="NCBI Taxonomy" id="33934"/>
    <lineage>
        <taxon>Bacteria</taxon>
        <taxon>Bacillati</taxon>
        <taxon>Bacillota</taxon>
        <taxon>Bacilli</taxon>
        <taxon>Bacillales</taxon>
        <taxon>Anoxybacillaceae</taxon>
        <taxon>Anoxybacillus</taxon>
    </lineage>
</organism>
<dbReference type="GO" id="GO:0006352">
    <property type="term" value="P:DNA-templated transcription initiation"/>
    <property type="evidence" value="ECO:0007669"/>
    <property type="project" value="InterPro"/>
</dbReference>
<dbReference type="Pfam" id="PF04542">
    <property type="entry name" value="Sigma70_r2"/>
    <property type="match status" value="1"/>
</dbReference>
<dbReference type="PANTHER" id="PTHR43133">
    <property type="entry name" value="RNA POLYMERASE ECF-TYPE SIGMA FACTO"/>
    <property type="match status" value="1"/>
</dbReference>
<sequence>MKIFQPYEGEIYRIAFIYLKNKDDALDVVQETAYRAFKSIISLREPKYFKTWSISIAIRCALDIIRSQKKITLIENYDVVESQVSKQDIDDNIPNSVTIKDLIEKLSLDEKNVIILRFYNSCTIQEVADILDIPLGTAKTILYRALKKLQKEWKGDDVCEQ</sequence>
<dbReference type="CDD" id="cd06171">
    <property type="entry name" value="Sigma70_r4"/>
    <property type="match status" value="1"/>
</dbReference>
<dbReference type="PANTHER" id="PTHR43133:SF60">
    <property type="entry name" value="RNA POLYMERASE SIGMA FACTOR SIGV"/>
    <property type="match status" value="1"/>
</dbReference>
<keyword evidence="8" id="KW-1185">Reference proteome</keyword>
<keyword evidence="2" id="KW-0805">Transcription regulation</keyword>
<dbReference type="InterPro" id="IPR014284">
    <property type="entry name" value="RNA_pol_sigma-70_dom"/>
</dbReference>
<dbReference type="Gene3D" id="1.10.1740.10">
    <property type="match status" value="1"/>
</dbReference>
<comment type="similarity">
    <text evidence="1">Belongs to the sigma-70 factor family. ECF subfamily.</text>
</comment>
<dbReference type="InterPro" id="IPR013249">
    <property type="entry name" value="RNA_pol_sigma70_r4_t2"/>
</dbReference>
<dbReference type="PATRIC" id="fig|33934.7.peg.460"/>
<keyword evidence="3" id="KW-0731">Sigma factor</keyword>
<accession>A0A178TP13</accession>
<evidence type="ECO:0000256" key="3">
    <source>
        <dbReference type="ARBA" id="ARBA00023082"/>
    </source>
</evidence>
<comment type="caution">
    <text evidence="7">The sequence shown here is derived from an EMBL/GenBank/DDBJ whole genome shotgun (WGS) entry which is preliminary data.</text>
</comment>
<dbReference type="Gene3D" id="1.10.10.10">
    <property type="entry name" value="Winged helix-like DNA-binding domain superfamily/Winged helix DNA-binding domain"/>
    <property type="match status" value="1"/>
</dbReference>
<dbReference type="InterPro" id="IPR039425">
    <property type="entry name" value="RNA_pol_sigma-70-like"/>
</dbReference>
<protein>
    <submittedName>
        <fullName evidence="7">RNA polymerase sigma factor SigV</fullName>
    </submittedName>
</protein>
<dbReference type="Pfam" id="PF08281">
    <property type="entry name" value="Sigma70_r4_2"/>
    <property type="match status" value="1"/>
</dbReference>
<dbReference type="InterPro" id="IPR007627">
    <property type="entry name" value="RNA_pol_sigma70_r2"/>
</dbReference>
<dbReference type="SUPFAM" id="SSF88659">
    <property type="entry name" value="Sigma3 and sigma4 domains of RNA polymerase sigma factors"/>
    <property type="match status" value="1"/>
</dbReference>
<dbReference type="AlphaFoldDB" id="A0A178TP13"/>
<keyword evidence="4" id="KW-0804">Transcription</keyword>
<dbReference type="Proteomes" id="UP000078336">
    <property type="component" value="Unassembled WGS sequence"/>
</dbReference>
<name>A0A178TP13_9BACL</name>
<dbReference type="InterPro" id="IPR013324">
    <property type="entry name" value="RNA_pol_sigma_r3/r4-like"/>
</dbReference>
<feature type="domain" description="RNA polymerase sigma-70 region 2" evidence="5">
    <location>
        <begin position="4"/>
        <end position="70"/>
    </location>
</feature>
<evidence type="ECO:0000313" key="8">
    <source>
        <dbReference type="Proteomes" id="UP000078336"/>
    </source>
</evidence>
<proteinExistence type="inferred from homology"/>
<evidence type="ECO:0000259" key="6">
    <source>
        <dbReference type="Pfam" id="PF08281"/>
    </source>
</evidence>
<gene>
    <name evidence="7" type="ORF">TAF16_0095</name>
</gene>
<evidence type="ECO:0000256" key="1">
    <source>
        <dbReference type="ARBA" id="ARBA00010641"/>
    </source>
</evidence>
<dbReference type="EMBL" id="LUCQ01000010">
    <property type="protein sequence ID" value="OAO82927.1"/>
    <property type="molecule type" value="Genomic_DNA"/>
</dbReference>
<dbReference type="InterPro" id="IPR036388">
    <property type="entry name" value="WH-like_DNA-bd_sf"/>
</dbReference>
<evidence type="ECO:0000259" key="5">
    <source>
        <dbReference type="Pfam" id="PF04542"/>
    </source>
</evidence>
<dbReference type="InterPro" id="IPR013325">
    <property type="entry name" value="RNA_pol_sigma_r2"/>
</dbReference>
<dbReference type="SUPFAM" id="SSF88946">
    <property type="entry name" value="Sigma2 domain of RNA polymerase sigma factors"/>
    <property type="match status" value="1"/>
</dbReference>
<feature type="domain" description="RNA polymerase sigma factor 70 region 4 type 2" evidence="6">
    <location>
        <begin position="99"/>
        <end position="149"/>
    </location>
</feature>
<dbReference type="GO" id="GO:0003677">
    <property type="term" value="F:DNA binding"/>
    <property type="evidence" value="ECO:0007669"/>
    <property type="project" value="InterPro"/>
</dbReference>
<reference evidence="7 8" key="1">
    <citation type="submission" date="2016-03" db="EMBL/GenBank/DDBJ databases">
        <title>Spore heat resistance.</title>
        <authorList>
            <person name="Boekhorst J."/>
            <person name="Berendsen E.M."/>
            <person name="Wells-Bennik M.H."/>
            <person name="Kuipers O.P."/>
        </authorList>
    </citation>
    <scope>NUCLEOTIDE SEQUENCE [LARGE SCALE GENOMIC DNA]</scope>
    <source>
        <strain evidence="7 8">AF16</strain>
    </source>
</reference>